<evidence type="ECO:0000256" key="14">
    <source>
        <dbReference type="ARBA" id="ARBA00023316"/>
    </source>
</evidence>
<keyword evidence="11 16" id="KW-0133">Cell shape</keyword>
<feature type="binding site" evidence="18">
    <location>
        <position position="249"/>
    </location>
    <ligand>
        <name>Mg(2+)</name>
        <dbReference type="ChEBI" id="CHEBI:18420"/>
        <label>1</label>
    </ligand>
</feature>
<sequence length="299" mass="32272">MKVENERLNKVAVLKGGISAEREVSLESGAAIAAGLRGAGYDVTEVDVQNRDFSVPDGVEAVFIALHGTFGEDGGAQARLEELGISYVGAGVEASRIAFDKLLTEQVLKQLEVPVPGSEVLRAGQARTLPLPVAVKPPREGSSVGCHLVFEEKEWNDAVSEALTHDEEVLVQQFIPGREFTVGIVDREVLPVVEIVPEKGWYDYAAKYKEDTTRYVVPAELGSEKTAEMQAIALKTFDALGARGFGRVDFRMTPEGELFVLELNTIPGFTSHSLLPKAAQAAGIEFPALCSRIMQTACL</sequence>
<evidence type="ECO:0000259" key="20">
    <source>
        <dbReference type="PROSITE" id="PS50975"/>
    </source>
</evidence>
<evidence type="ECO:0000256" key="9">
    <source>
        <dbReference type="ARBA" id="ARBA00022840"/>
    </source>
</evidence>
<dbReference type="GO" id="GO:0008716">
    <property type="term" value="F:D-alanine-D-alanine ligase activity"/>
    <property type="evidence" value="ECO:0007669"/>
    <property type="project" value="UniProtKB-UniRule"/>
</dbReference>
<dbReference type="FunFam" id="3.30.470.20:FF:000008">
    <property type="entry name" value="D-alanine--D-alanine ligase"/>
    <property type="match status" value="1"/>
</dbReference>
<dbReference type="Gene3D" id="3.30.1490.20">
    <property type="entry name" value="ATP-grasp fold, A domain"/>
    <property type="match status" value="1"/>
</dbReference>
<dbReference type="GO" id="GO:0009252">
    <property type="term" value="P:peptidoglycan biosynthetic process"/>
    <property type="evidence" value="ECO:0007669"/>
    <property type="project" value="UniProtKB-UniRule"/>
</dbReference>
<dbReference type="InterPro" id="IPR011095">
    <property type="entry name" value="Dala_Dala_lig_C"/>
</dbReference>
<evidence type="ECO:0000256" key="1">
    <source>
        <dbReference type="ARBA" id="ARBA00001936"/>
    </source>
</evidence>
<keyword evidence="7 18" id="KW-0479">Metal-binding</keyword>
<dbReference type="PROSITE" id="PS50975">
    <property type="entry name" value="ATP_GRASP"/>
    <property type="match status" value="1"/>
</dbReference>
<comment type="subcellular location">
    <subcellularLocation>
        <location evidence="2 16">Cytoplasm</location>
    </subcellularLocation>
</comment>
<evidence type="ECO:0000313" key="21">
    <source>
        <dbReference type="EMBL" id="QHI70091.1"/>
    </source>
</evidence>
<comment type="cofactor">
    <cofactor evidence="1">
        <name>Mn(2+)</name>
        <dbReference type="ChEBI" id="CHEBI:29035"/>
    </cofactor>
</comment>
<evidence type="ECO:0000256" key="17">
    <source>
        <dbReference type="PIRSR" id="PIRSR039102-1"/>
    </source>
</evidence>
<dbReference type="GO" id="GO:0005737">
    <property type="term" value="C:cytoplasm"/>
    <property type="evidence" value="ECO:0007669"/>
    <property type="project" value="UniProtKB-SubCell"/>
</dbReference>
<evidence type="ECO:0000256" key="16">
    <source>
        <dbReference type="HAMAP-Rule" id="MF_00047"/>
    </source>
</evidence>
<dbReference type="NCBIfam" id="TIGR01205">
    <property type="entry name" value="D_ala_D_alaTIGR"/>
    <property type="match status" value="1"/>
</dbReference>
<dbReference type="PROSITE" id="PS00844">
    <property type="entry name" value="DALA_DALA_LIGASE_2"/>
    <property type="match status" value="1"/>
</dbReference>
<evidence type="ECO:0000256" key="5">
    <source>
        <dbReference type="ARBA" id="ARBA00022490"/>
    </source>
</evidence>
<dbReference type="PANTHER" id="PTHR23132:SF23">
    <property type="entry name" value="D-ALANINE--D-ALANINE LIGASE B"/>
    <property type="match status" value="1"/>
</dbReference>
<dbReference type="InterPro" id="IPR000291">
    <property type="entry name" value="D-Ala_lig_Van_CS"/>
</dbReference>
<evidence type="ECO:0000256" key="15">
    <source>
        <dbReference type="ARBA" id="ARBA00047614"/>
    </source>
</evidence>
<keyword evidence="9 19" id="KW-0067">ATP-binding</keyword>
<evidence type="ECO:0000256" key="12">
    <source>
        <dbReference type="ARBA" id="ARBA00022984"/>
    </source>
</evidence>
<comment type="function">
    <text evidence="16">Cell wall formation.</text>
</comment>
<dbReference type="GO" id="GO:0046872">
    <property type="term" value="F:metal ion binding"/>
    <property type="evidence" value="ECO:0007669"/>
    <property type="project" value="UniProtKB-KW"/>
</dbReference>
<feature type="active site" evidence="17">
    <location>
        <position position="142"/>
    </location>
</feature>
<comment type="similarity">
    <text evidence="3 16">Belongs to the D-alanine--D-alanine ligase family.</text>
</comment>
<evidence type="ECO:0000256" key="4">
    <source>
        <dbReference type="ARBA" id="ARBA00012216"/>
    </source>
</evidence>
<proteinExistence type="inferred from homology"/>
<dbReference type="PROSITE" id="PS00843">
    <property type="entry name" value="DALA_DALA_LIGASE_1"/>
    <property type="match status" value="1"/>
</dbReference>
<feature type="binding site" evidence="18">
    <location>
        <position position="264"/>
    </location>
    <ligand>
        <name>Mg(2+)</name>
        <dbReference type="ChEBI" id="CHEBI:18420"/>
        <label>2</label>
    </ligand>
</feature>
<dbReference type="PANTHER" id="PTHR23132">
    <property type="entry name" value="D-ALANINE--D-ALANINE LIGASE"/>
    <property type="match status" value="1"/>
</dbReference>
<evidence type="ECO:0000256" key="11">
    <source>
        <dbReference type="ARBA" id="ARBA00022960"/>
    </source>
</evidence>
<evidence type="ECO:0000256" key="8">
    <source>
        <dbReference type="ARBA" id="ARBA00022741"/>
    </source>
</evidence>
<dbReference type="Proteomes" id="UP000464954">
    <property type="component" value="Chromosome"/>
</dbReference>
<evidence type="ECO:0000256" key="7">
    <source>
        <dbReference type="ARBA" id="ARBA00022723"/>
    </source>
</evidence>
<evidence type="ECO:0000256" key="10">
    <source>
        <dbReference type="ARBA" id="ARBA00022842"/>
    </source>
</evidence>
<dbReference type="HAMAP" id="MF_00047">
    <property type="entry name" value="Dala_Dala_lig"/>
    <property type="match status" value="1"/>
</dbReference>
<dbReference type="KEGG" id="taer:GT409_11755"/>
<feature type="active site" evidence="17">
    <location>
        <position position="21"/>
    </location>
</feature>
<evidence type="ECO:0000256" key="18">
    <source>
        <dbReference type="PIRSR" id="PIRSR039102-3"/>
    </source>
</evidence>
<accession>A0A6P1M892</accession>
<evidence type="ECO:0000256" key="19">
    <source>
        <dbReference type="PROSITE-ProRule" id="PRU00409"/>
    </source>
</evidence>
<feature type="binding site" evidence="18">
    <location>
        <position position="262"/>
    </location>
    <ligand>
        <name>Mg(2+)</name>
        <dbReference type="ChEBI" id="CHEBI:18420"/>
        <label>1</label>
    </ligand>
</feature>
<evidence type="ECO:0000256" key="3">
    <source>
        <dbReference type="ARBA" id="ARBA00010871"/>
    </source>
</evidence>
<dbReference type="InterPro" id="IPR013815">
    <property type="entry name" value="ATP_grasp_subdomain_1"/>
</dbReference>
<dbReference type="Gene3D" id="3.30.470.20">
    <property type="entry name" value="ATP-grasp fold, B domain"/>
    <property type="match status" value="1"/>
</dbReference>
<dbReference type="InterPro" id="IPR016185">
    <property type="entry name" value="PreATP-grasp_dom_sf"/>
</dbReference>
<dbReference type="GO" id="GO:0005524">
    <property type="term" value="F:ATP binding"/>
    <property type="evidence" value="ECO:0007669"/>
    <property type="project" value="UniProtKB-UniRule"/>
</dbReference>
<dbReference type="InterPro" id="IPR011761">
    <property type="entry name" value="ATP-grasp"/>
</dbReference>
<keyword evidence="5 16" id="KW-0963">Cytoplasm</keyword>
<feature type="binding site" evidence="18">
    <location>
        <position position="262"/>
    </location>
    <ligand>
        <name>Mg(2+)</name>
        <dbReference type="ChEBI" id="CHEBI:18420"/>
        <label>2</label>
    </ligand>
</feature>
<keyword evidence="22" id="KW-1185">Reference proteome</keyword>
<dbReference type="RefSeq" id="WP_160629270.1">
    <property type="nucleotide sequence ID" value="NZ_CP047593.1"/>
</dbReference>
<evidence type="ECO:0000313" key="22">
    <source>
        <dbReference type="Proteomes" id="UP000464954"/>
    </source>
</evidence>
<reference evidence="21 22" key="1">
    <citation type="submission" date="2020-01" db="EMBL/GenBank/DDBJ databases">
        <title>Ponticoccus aerotolerans gen. nov., sp. nov., an anaerobic bacterium and proposal of Ponticoccusceae fam. nov., Ponticoccusles ord. nov. and Ponticoccuse classis nov. in the phylum Kiritimatiellaeota.</title>
        <authorList>
            <person name="Zhou L.Y."/>
            <person name="Du Z.J."/>
        </authorList>
    </citation>
    <scope>NUCLEOTIDE SEQUENCE [LARGE SCALE GENOMIC DNA]</scope>
    <source>
        <strain evidence="21 22">S-5007</strain>
    </source>
</reference>
<keyword evidence="10 18" id="KW-0460">Magnesium</keyword>
<protein>
    <recommendedName>
        <fullName evidence="4 16">D-alanine--D-alanine ligase</fullName>
        <ecNumber evidence="4 16">6.3.2.4</ecNumber>
    </recommendedName>
    <alternativeName>
        <fullName evidence="16">D-Ala-D-Ala ligase</fullName>
    </alternativeName>
    <alternativeName>
        <fullName evidence="16">D-alanylalanine synthetase</fullName>
    </alternativeName>
</protein>
<dbReference type="Pfam" id="PF07478">
    <property type="entry name" value="Dala_Dala_lig_C"/>
    <property type="match status" value="1"/>
</dbReference>
<dbReference type="UniPathway" id="UPA00219"/>
<dbReference type="SUPFAM" id="SSF52440">
    <property type="entry name" value="PreATP-grasp domain"/>
    <property type="match status" value="1"/>
</dbReference>
<name>A0A6P1M892_9BACT</name>
<keyword evidence="12 16" id="KW-0573">Peptidoglycan synthesis</keyword>
<evidence type="ECO:0000256" key="6">
    <source>
        <dbReference type="ARBA" id="ARBA00022598"/>
    </source>
</evidence>
<comment type="cofactor">
    <cofactor evidence="18">
        <name>Mg(2+)</name>
        <dbReference type="ChEBI" id="CHEBI:18420"/>
    </cofactor>
    <cofactor evidence="18">
        <name>Mn(2+)</name>
        <dbReference type="ChEBI" id="CHEBI:29035"/>
    </cofactor>
    <text evidence="18">Binds 2 magnesium or manganese ions per subunit.</text>
</comment>
<dbReference type="InterPro" id="IPR005905">
    <property type="entry name" value="D_ala_D_ala"/>
</dbReference>
<dbReference type="EC" id="6.3.2.4" evidence="4 16"/>
<dbReference type="Gene3D" id="3.40.50.20">
    <property type="match status" value="1"/>
</dbReference>
<keyword evidence="14 16" id="KW-0961">Cell wall biogenesis/degradation</keyword>
<evidence type="ECO:0000256" key="2">
    <source>
        <dbReference type="ARBA" id="ARBA00004496"/>
    </source>
</evidence>
<feature type="active site" evidence="17">
    <location>
        <position position="273"/>
    </location>
</feature>
<dbReference type="SUPFAM" id="SSF56059">
    <property type="entry name" value="Glutathione synthetase ATP-binding domain-like"/>
    <property type="match status" value="1"/>
</dbReference>
<comment type="catalytic activity">
    <reaction evidence="15 16">
        <text>2 D-alanine + ATP = D-alanyl-D-alanine + ADP + phosphate + H(+)</text>
        <dbReference type="Rhea" id="RHEA:11224"/>
        <dbReference type="ChEBI" id="CHEBI:15378"/>
        <dbReference type="ChEBI" id="CHEBI:30616"/>
        <dbReference type="ChEBI" id="CHEBI:43474"/>
        <dbReference type="ChEBI" id="CHEBI:57416"/>
        <dbReference type="ChEBI" id="CHEBI:57822"/>
        <dbReference type="ChEBI" id="CHEBI:456216"/>
        <dbReference type="EC" id="6.3.2.4"/>
    </reaction>
</comment>
<feature type="domain" description="ATP-grasp" evidence="20">
    <location>
        <begin position="105"/>
        <end position="295"/>
    </location>
</feature>
<keyword evidence="6 16" id="KW-0436">Ligase</keyword>
<keyword evidence="8 19" id="KW-0547">Nucleotide-binding</keyword>
<comment type="pathway">
    <text evidence="16">Cell wall biogenesis; peptidoglycan biosynthesis.</text>
</comment>
<dbReference type="PIRSF" id="PIRSF039102">
    <property type="entry name" value="Ddl/VanB"/>
    <property type="match status" value="1"/>
</dbReference>
<gene>
    <name evidence="16" type="primary">ddl</name>
    <name evidence="21" type="ORF">GT409_11755</name>
</gene>
<dbReference type="GO" id="GO:0071555">
    <property type="term" value="P:cell wall organization"/>
    <property type="evidence" value="ECO:0007669"/>
    <property type="project" value="UniProtKB-KW"/>
</dbReference>
<organism evidence="21 22">
    <name type="scientific">Tichowtungia aerotolerans</name>
    <dbReference type="NCBI Taxonomy" id="2697043"/>
    <lineage>
        <taxon>Bacteria</taxon>
        <taxon>Pseudomonadati</taxon>
        <taxon>Kiritimatiellota</taxon>
        <taxon>Tichowtungiia</taxon>
        <taxon>Tichowtungiales</taxon>
        <taxon>Tichowtungiaceae</taxon>
        <taxon>Tichowtungia</taxon>
    </lineage>
</organism>
<keyword evidence="13 18" id="KW-0464">Manganese</keyword>
<evidence type="ECO:0000256" key="13">
    <source>
        <dbReference type="ARBA" id="ARBA00023211"/>
    </source>
</evidence>
<dbReference type="EMBL" id="CP047593">
    <property type="protein sequence ID" value="QHI70091.1"/>
    <property type="molecule type" value="Genomic_DNA"/>
</dbReference>
<dbReference type="AlphaFoldDB" id="A0A6P1M892"/>
<dbReference type="NCBIfam" id="NF002378">
    <property type="entry name" value="PRK01372.1"/>
    <property type="match status" value="1"/>
</dbReference>
<dbReference type="GO" id="GO:0008360">
    <property type="term" value="P:regulation of cell shape"/>
    <property type="evidence" value="ECO:0007669"/>
    <property type="project" value="UniProtKB-KW"/>
</dbReference>